<accession>A0A9X0QWB7</accession>
<dbReference type="InterPro" id="IPR013096">
    <property type="entry name" value="Cupin_2"/>
</dbReference>
<dbReference type="InterPro" id="IPR011051">
    <property type="entry name" value="RmlC_Cupin_sf"/>
</dbReference>
<sequence>MPVIDNAAAPEIPWRPGYRVFPLAGPAQGVATATSRAEIQPGAGAPLHIHTDLDEVLIVTAGMLELRIGEARQMVGPDHTIAIPAGTPHGFVAVGSEPARTFTFFARTGAFASTVFLEGEPPAGGALR</sequence>
<gene>
    <name evidence="2" type="ORF">H7965_00505</name>
</gene>
<dbReference type="CDD" id="cd02208">
    <property type="entry name" value="cupin_RmlC-like"/>
    <property type="match status" value="1"/>
</dbReference>
<dbReference type="PANTHER" id="PTHR43346">
    <property type="entry name" value="LIGAND BINDING DOMAIN PROTEIN, PUTATIVE (AFU_ORTHOLOGUE AFUA_6G14370)-RELATED"/>
    <property type="match status" value="1"/>
</dbReference>
<organism evidence="2 3">
    <name type="scientific">Siccirubricoccus deserti</name>
    <dbReference type="NCBI Taxonomy" id="2013562"/>
    <lineage>
        <taxon>Bacteria</taxon>
        <taxon>Pseudomonadati</taxon>
        <taxon>Pseudomonadota</taxon>
        <taxon>Alphaproteobacteria</taxon>
        <taxon>Acetobacterales</taxon>
        <taxon>Roseomonadaceae</taxon>
        <taxon>Siccirubricoccus</taxon>
    </lineage>
</organism>
<reference evidence="2" key="1">
    <citation type="submission" date="2020-08" db="EMBL/GenBank/DDBJ databases">
        <authorList>
            <person name="Hu Y."/>
            <person name="Nguyen S.V."/>
            <person name="Li F."/>
            <person name="Fanning S."/>
        </authorList>
    </citation>
    <scope>NUCLEOTIDE SEQUENCE</scope>
    <source>
        <strain evidence="2">SYSU D8009</strain>
    </source>
</reference>
<dbReference type="Pfam" id="PF07883">
    <property type="entry name" value="Cupin_2"/>
    <property type="match status" value="1"/>
</dbReference>
<evidence type="ECO:0000259" key="1">
    <source>
        <dbReference type="Pfam" id="PF07883"/>
    </source>
</evidence>
<keyword evidence="3" id="KW-1185">Reference proteome</keyword>
<feature type="domain" description="Cupin type-2" evidence="1">
    <location>
        <begin position="37"/>
        <end position="103"/>
    </location>
</feature>
<dbReference type="Gene3D" id="2.60.120.10">
    <property type="entry name" value="Jelly Rolls"/>
    <property type="match status" value="1"/>
</dbReference>
<dbReference type="PANTHER" id="PTHR43346:SF1">
    <property type="entry name" value="QUERCETIN 2,3-DIOXYGENASE-RELATED"/>
    <property type="match status" value="1"/>
</dbReference>
<dbReference type="RefSeq" id="WP_186768557.1">
    <property type="nucleotide sequence ID" value="NZ_JACOMF010000001.1"/>
</dbReference>
<dbReference type="AlphaFoldDB" id="A0A9X0QWB7"/>
<evidence type="ECO:0000313" key="3">
    <source>
        <dbReference type="Proteomes" id="UP000600101"/>
    </source>
</evidence>
<name>A0A9X0QWB7_9PROT</name>
<protein>
    <submittedName>
        <fullName evidence="2">Cupin domain-containing protein</fullName>
    </submittedName>
</protein>
<comment type="caution">
    <text evidence="2">The sequence shown here is derived from an EMBL/GenBank/DDBJ whole genome shotgun (WGS) entry which is preliminary data.</text>
</comment>
<proteinExistence type="predicted"/>
<dbReference type="InterPro" id="IPR052538">
    <property type="entry name" value="Flavonoid_dioxygenase-like"/>
</dbReference>
<dbReference type="EMBL" id="JACOMF010000001">
    <property type="protein sequence ID" value="MBC4013787.1"/>
    <property type="molecule type" value="Genomic_DNA"/>
</dbReference>
<dbReference type="SUPFAM" id="SSF51182">
    <property type="entry name" value="RmlC-like cupins"/>
    <property type="match status" value="1"/>
</dbReference>
<dbReference type="InterPro" id="IPR014710">
    <property type="entry name" value="RmlC-like_jellyroll"/>
</dbReference>
<evidence type="ECO:0000313" key="2">
    <source>
        <dbReference type="EMBL" id="MBC4013787.1"/>
    </source>
</evidence>
<dbReference type="Proteomes" id="UP000600101">
    <property type="component" value="Unassembled WGS sequence"/>
</dbReference>